<dbReference type="PANTHER" id="PTHR31181">
    <property type="entry name" value="EGG CELL-SECRETED PROTEIN 1.4"/>
    <property type="match status" value="1"/>
</dbReference>
<dbReference type="InterPro" id="IPR008502">
    <property type="entry name" value="Prolamin-like"/>
</dbReference>
<dbReference type="Pfam" id="PF05617">
    <property type="entry name" value="Prolamin_like"/>
    <property type="match status" value="1"/>
</dbReference>
<dbReference type="PANTHER" id="PTHR31181:SF67">
    <property type="entry name" value="PROLAMIN-LIKE PROTEIN (DUF1278)"/>
    <property type="match status" value="1"/>
</dbReference>
<evidence type="ECO:0000313" key="4">
    <source>
        <dbReference type="EMBL" id="KAL2504325.1"/>
    </source>
</evidence>
<evidence type="ECO:0000313" key="5">
    <source>
        <dbReference type="Proteomes" id="UP001604336"/>
    </source>
</evidence>
<accession>A0ABD1SUD4</accession>
<dbReference type="AlphaFoldDB" id="A0ABD1SUD4"/>
<evidence type="ECO:0000259" key="3">
    <source>
        <dbReference type="Pfam" id="PF05617"/>
    </source>
</evidence>
<evidence type="ECO:0000256" key="2">
    <source>
        <dbReference type="SAM" id="SignalP"/>
    </source>
</evidence>
<comment type="caution">
    <text evidence="4">The sequence shown here is derived from an EMBL/GenBank/DDBJ whole genome shotgun (WGS) entry which is preliminary data.</text>
</comment>
<protein>
    <recommendedName>
        <fullName evidence="3">Prolamin-like domain-containing protein</fullName>
    </recommendedName>
</protein>
<keyword evidence="1 2" id="KW-0732">Signal</keyword>
<feature type="chain" id="PRO_5044882187" description="Prolamin-like domain-containing protein" evidence="2">
    <location>
        <begin position="22"/>
        <end position="117"/>
    </location>
</feature>
<organism evidence="4 5">
    <name type="scientific">Abeliophyllum distichum</name>
    <dbReference type="NCBI Taxonomy" id="126358"/>
    <lineage>
        <taxon>Eukaryota</taxon>
        <taxon>Viridiplantae</taxon>
        <taxon>Streptophyta</taxon>
        <taxon>Embryophyta</taxon>
        <taxon>Tracheophyta</taxon>
        <taxon>Spermatophyta</taxon>
        <taxon>Magnoliopsida</taxon>
        <taxon>eudicotyledons</taxon>
        <taxon>Gunneridae</taxon>
        <taxon>Pentapetalae</taxon>
        <taxon>asterids</taxon>
        <taxon>lamiids</taxon>
        <taxon>Lamiales</taxon>
        <taxon>Oleaceae</taxon>
        <taxon>Forsythieae</taxon>
        <taxon>Abeliophyllum</taxon>
    </lineage>
</organism>
<gene>
    <name evidence="4" type="ORF">Adt_19946</name>
</gene>
<sequence>MPNTRSIEAIVLIFACMSAMAAPNFAQLLGESHLTGLLSLTRLGVPDVFQCIRSVSKVPSCVNEVLLYIISHQLELLGPECCKVLLQVDENCWPKVEIPVNPLFPSLVKNYCDSIQN</sequence>
<proteinExistence type="predicted"/>
<feature type="domain" description="Prolamin-like" evidence="3">
    <location>
        <begin position="50"/>
        <end position="113"/>
    </location>
</feature>
<evidence type="ECO:0000256" key="1">
    <source>
        <dbReference type="ARBA" id="ARBA00022729"/>
    </source>
</evidence>
<dbReference type="Proteomes" id="UP001604336">
    <property type="component" value="Unassembled WGS sequence"/>
</dbReference>
<keyword evidence="5" id="KW-1185">Reference proteome</keyword>
<feature type="signal peptide" evidence="2">
    <location>
        <begin position="1"/>
        <end position="21"/>
    </location>
</feature>
<name>A0ABD1SUD4_9LAMI</name>
<dbReference type="EMBL" id="JBFOLK010000006">
    <property type="protein sequence ID" value="KAL2504325.1"/>
    <property type="molecule type" value="Genomic_DNA"/>
</dbReference>
<reference evidence="5" key="1">
    <citation type="submission" date="2024-07" db="EMBL/GenBank/DDBJ databases">
        <title>Two chromosome-level genome assemblies of Korean endemic species Abeliophyllum distichum and Forsythia ovata (Oleaceae).</title>
        <authorList>
            <person name="Jang H."/>
        </authorList>
    </citation>
    <scope>NUCLEOTIDE SEQUENCE [LARGE SCALE GENOMIC DNA]</scope>
</reference>